<feature type="domain" description="Doublecortin" evidence="4">
    <location>
        <begin position="40"/>
        <end position="115"/>
    </location>
</feature>
<accession>A0A8S0VM48</accession>
<dbReference type="Gramene" id="OE9A008393T1">
    <property type="protein sequence ID" value="OE9A008393C1"/>
    <property type="gene ID" value="OE9A008393"/>
</dbReference>
<evidence type="ECO:0000256" key="1">
    <source>
        <dbReference type="ARBA" id="ARBA00022574"/>
    </source>
</evidence>
<dbReference type="InterPro" id="IPR036322">
    <property type="entry name" value="WD40_repeat_dom_sf"/>
</dbReference>
<feature type="compositionally biased region" description="Basic and acidic residues" evidence="3">
    <location>
        <begin position="704"/>
        <end position="720"/>
    </location>
</feature>
<reference evidence="5 6" key="1">
    <citation type="submission" date="2019-12" db="EMBL/GenBank/DDBJ databases">
        <authorList>
            <person name="Alioto T."/>
            <person name="Alioto T."/>
            <person name="Gomez Garrido J."/>
        </authorList>
    </citation>
    <scope>NUCLEOTIDE SEQUENCE [LARGE SCALE GENOMIC DNA]</scope>
</reference>
<evidence type="ECO:0000256" key="2">
    <source>
        <dbReference type="ARBA" id="ARBA00022737"/>
    </source>
</evidence>
<dbReference type="CDD" id="cd01617">
    <property type="entry name" value="DCX"/>
    <property type="match status" value="1"/>
</dbReference>
<dbReference type="PANTHER" id="PTHR13720:SF33">
    <property type="entry name" value="HELP DOMAIN-CONTAINING PROTEIN"/>
    <property type="match status" value="1"/>
</dbReference>
<feature type="region of interest" description="Disordered" evidence="3">
    <location>
        <begin position="691"/>
        <end position="738"/>
    </location>
</feature>
<name>A0A8S0VM48_OLEEU</name>
<sequence length="738" mass="81996">MRDDSLDYCLTPDELKRMQMSPSLRNSVEFIRRNSVESGRVVRIYKNGEPFEKPLRVCILRDEFSSLNHLLDHINTRLLVPNGARFLFHLDGQPVYSVHELKHNHIYVVSGTRHYDLRTSEVLRELRQREEQTQANRAASQERPARQVNTHNSTLGLAGEARPGERASGASSPSTRLTPTAGTKLARPSGSPAQLQQQQLAPFKPSERYHNWICHSRKHDELIYPAGSLVVLWCRWTNEQRYYSRHTSNVSALTLATLDLDLAASAQVCDLNERPQIASNIHLWSLTSLNTLLVVSDDQLRSKLIFSLCLRNTKSAGCELSIAARDEKQLFLFEFNRKLSNPNLNSNPSRRNSSEERQKPGGKPKRVVGTAEGSEQQQQQQQPTVMMLKASKPLQSNQLPLFLLRVPNTSTGTGQQATSSSGEPTICFGRRHFGIWAGDVKQAKLRPLQCDQRSAKFVELIGRANCLCRLSPGEFICGNSDGNVALLLITCRAGQPSESVAAPRAKRPAKRASSGPAEASGHYSLEVIDLLSLSSSITCLTRVTGSLFMSADSTRTIRFWKIKRALKPERRDSVPTVRLSSSSLAAESQHEISCEQLSSISLPADLGFICTLILAQYDLKESLVEFYVVSTSNTILFGSMKLPSQYTRPGKASKEDKERPRAAVQPAVDLLANSSLSVVYEGHETSATSLKVRGLDNGPGLTISRDELPDLVSKPEEKPQQKHQSPIVDRALLTRSSF</sequence>
<dbReference type="PANTHER" id="PTHR13720">
    <property type="entry name" value="WD-40 REPEAT PROTEIN"/>
    <property type="match status" value="1"/>
</dbReference>
<dbReference type="PROSITE" id="PS50309">
    <property type="entry name" value="DC"/>
    <property type="match status" value="1"/>
</dbReference>
<dbReference type="SUPFAM" id="SSF50978">
    <property type="entry name" value="WD40 repeat-like"/>
    <property type="match status" value="1"/>
</dbReference>
<evidence type="ECO:0000313" key="5">
    <source>
        <dbReference type="EMBL" id="CAA3033054.1"/>
    </source>
</evidence>
<feature type="region of interest" description="Disordered" evidence="3">
    <location>
        <begin position="129"/>
        <end position="200"/>
    </location>
</feature>
<evidence type="ECO:0000259" key="4">
    <source>
        <dbReference type="PROSITE" id="PS50309"/>
    </source>
</evidence>
<evidence type="ECO:0000313" key="6">
    <source>
        <dbReference type="Proteomes" id="UP000594638"/>
    </source>
</evidence>
<protein>
    <submittedName>
        <fullName evidence="5">Echinoderm microtubule-associated -like CG42247</fullName>
    </submittedName>
</protein>
<comment type="caution">
    <text evidence="5">The sequence shown here is derived from an EMBL/GenBank/DDBJ whole genome shotgun (WGS) entry which is preliminary data.</text>
</comment>
<feature type="compositionally biased region" description="Low complexity" evidence="3">
    <location>
        <begin position="342"/>
        <end position="351"/>
    </location>
</feature>
<feature type="region of interest" description="Disordered" evidence="3">
    <location>
        <begin position="499"/>
        <end position="518"/>
    </location>
</feature>
<keyword evidence="6" id="KW-1185">Reference proteome</keyword>
<feature type="region of interest" description="Disordered" evidence="3">
    <location>
        <begin position="342"/>
        <end position="384"/>
    </location>
</feature>
<dbReference type="Pfam" id="PF03607">
    <property type="entry name" value="DCX"/>
    <property type="match status" value="1"/>
</dbReference>
<organism evidence="5 6">
    <name type="scientific">Olea europaea subsp. europaea</name>
    <dbReference type="NCBI Taxonomy" id="158383"/>
    <lineage>
        <taxon>Eukaryota</taxon>
        <taxon>Viridiplantae</taxon>
        <taxon>Streptophyta</taxon>
        <taxon>Embryophyta</taxon>
        <taxon>Tracheophyta</taxon>
        <taxon>Spermatophyta</taxon>
        <taxon>Magnoliopsida</taxon>
        <taxon>eudicotyledons</taxon>
        <taxon>Gunneridae</taxon>
        <taxon>Pentapetalae</taxon>
        <taxon>asterids</taxon>
        <taxon>lamiids</taxon>
        <taxon>Lamiales</taxon>
        <taxon>Oleaceae</taxon>
        <taxon>Oleeae</taxon>
        <taxon>Olea</taxon>
    </lineage>
</organism>
<dbReference type="InterPro" id="IPR036572">
    <property type="entry name" value="Doublecortin_dom_sf"/>
</dbReference>
<dbReference type="AlphaFoldDB" id="A0A8S0VM48"/>
<keyword evidence="1" id="KW-0853">WD repeat</keyword>
<dbReference type="Proteomes" id="UP000594638">
    <property type="component" value="Unassembled WGS sequence"/>
</dbReference>
<gene>
    <name evidence="5" type="ORF">OLEA9_A008393</name>
</gene>
<evidence type="ECO:0000256" key="3">
    <source>
        <dbReference type="SAM" id="MobiDB-lite"/>
    </source>
</evidence>
<dbReference type="OrthoDB" id="6365783at2759"/>
<dbReference type="GO" id="GO:0035556">
    <property type="term" value="P:intracellular signal transduction"/>
    <property type="evidence" value="ECO:0007669"/>
    <property type="project" value="InterPro"/>
</dbReference>
<dbReference type="SMART" id="SM00537">
    <property type="entry name" value="DCX"/>
    <property type="match status" value="1"/>
</dbReference>
<dbReference type="InterPro" id="IPR003533">
    <property type="entry name" value="Doublecortin_dom"/>
</dbReference>
<dbReference type="Gene3D" id="3.10.20.230">
    <property type="entry name" value="Doublecortin domain"/>
    <property type="match status" value="1"/>
</dbReference>
<dbReference type="InterPro" id="IPR015943">
    <property type="entry name" value="WD40/YVTN_repeat-like_dom_sf"/>
</dbReference>
<proteinExistence type="predicted"/>
<dbReference type="InterPro" id="IPR050630">
    <property type="entry name" value="WD_repeat_EMAP"/>
</dbReference>
<dbReference type="Gene3D" id="2.130.10.10">
    <property type="entry name" value="YVTN repeat-like/Quinoprotein amine dehydrogenase"/>
    <property type="match status" value="2"/>
</dbReference>
<keyword evidence="2" id="KW-0677">Repeat</keyword>
<dbReference type="SUPFAM" id="SSF89837">
    <property type="entry name" value="Doublecortin (DC)"/>
    <property type="match status" value="1"/>
</dbReference>
<dbReference type="EMBL" id="CACTIH010009808">
    <property type="protein sequence ID" value="CAA3033054.1"/>
    <property type="molecule type" value="Genomic_DNA"/>
</dbReference>
<feature type="compositionally biased region" description="Polar residues" evidence="3">
    <location>
        <begin position="169"/>
        <end position="181"/>
    </location>
</feature>